<proteinExistence type="predicted"/>
<dbReference type="EMBL" id="MU007128">
    <property type="protein sequence ID" value="KAF2418478.1"/>
    <property type="molecule type" value="Genomic_DNA"/>
</dbReference>
<reference evidence="2" key="1">
    <citation type="journal article" date="2020" name="Stud. Mycol.">
        <title>101 Dothideomycetes genomes: a test case for predicting lifestyles and emergence of pathogens.</title>
        <authorList>
            <person name="Haridas S."/>
            <person name="Albert R."/>
            <person name="Binder M."/>
            <person name="Bloem J."/>
            <person name="Labutti K."/>
            <person name="Salamov A."/>
            <person name="Andreopoulos B."/>
            <person name="Baker S."/>
            <person name="Barry K."/>
            <person name="Bills G."/>
            <person name="Bluhm B."/>
            <person name="Cannon C."/>
            <person name="Castanera R."/>
            <person name="Culley D."/>
            <person name="Daum C."/>
            <person name="Ezra D."/>
            <person name="Gonzalez J."/>
            <person name="Henrissat B."/>
            <person name="Kuo A."/>
            <person name="Liang C."/>
            <person name="Lipzen A."/>
            <person name="Lutzoni F."/>
            <person name="Magnuson J."/>
            <person name="Mondo S."/>
            <person name="Nolan M."/>
            <person name="Ohm R."/>
            <person name="Pangilinan J."/>
            <person name="Park H.-J."/>
            <person name="Ramirez L."/>
            <person name="Alfaro M."/>
            <person name="Sun H."/>
            <person name="Tritt A."/>
            <person name="Yoshinaga Y."/>
            <person name="Zwiers L.-H."/>
            <person name="Turgeon B."/>
            <person name="Goodwin S."/>
            <person name="Spatafora J."/>
            <person name="Crous P."/>
            <person name="Grigoriev I."/>
        </authorList>
    </citation>
    <scope>NUCLEOTIDE SEQUENCE</scope>
    <source>
        <strain evidence="2">CBS 130266</strain>
    </source>
</reference>
<sequence length="231" mass="25736">MLIITIIALIGLSIPASAVSLGPLFWLGPQTMDNLQNYIVEAGTTMQLPAVPGANTMYRHFALWPGMRTDNYRARGLPYGGHLIQTIMSPNGVANQGQRSCKGGERDDQWCRGTSNALQSSRLQINIRYAWNPSTRNTTQYLKVGGGNLISEYTSDSGRPFNWHVTVECWECVGTTPEHSYLDTTIKLQNAEPKFDSWLTTTNVTHSPVTTNDGGKTWHVNWIHVKSHRFG</sequence>
<evidence type="ECO:0000256" key="1">
    <source>
        <dbReference type="SAM" id="SignalP"/>
    </source>
</evidence>
<comment type="caution">
    <text evidence="2">The sequence shown here is derived from an EMBL/GenBank/DDBJ whole genome shotgun (WGS) entry which is preliminary data.</text>
</comment>
<evidence type="ECO:0000313" key="2">
    <source>
        <dbReference type="EMBL" id="KAF2418478.1"/>
    </source>
</evidence>
<organism evidence="2 3">
    <name type="scientific">Tothia fuscella</name>
    <dbReference type="NCBI Taxonomy" id="1048955"/>
    <lineage>
        <taxon>Eukaryota</taxon>
        <taxon>Fungi</taxon>
        <taxon>Dikarya</taxon>
        <taxon>Ascomycota</taxon>
        <taxon>Pezizomycotina</taxon>
        <taxon>Dothideomycetes</taxon>
        <taxon>Pleosporomycetidae</taxon>
        <taxon>Venturiales</taxon>
        <taxon>Cylindrosympodiaceae</taxon>
        <taxon>Tothia</taxon>
    </lineage>
</organism>
<dbReference type="OrthoDB" id="5086500at2759"/>
<feature type="chain" id="PRO_5040400433" evidence="1">
    <location>
        <begin position="19"/>
        <end position="231"/>
    </location>
</feature>
<keyword evidence="1" id="KW-0732">Signal</keyword>
<gene>
    <name evidence="2" type="ORF">EJ08DRAFT_703128</name>
</gene>
<evidence type="ECO:0000313" key="3">
    <source>
        <dbReference type="Proteomes" id="UP000800235"/>
    </source>
</evidence>
<dbReference type="AlphaFoldDB" id="A0A9P4TT39"/>
<name>A0A9P4TT39_9PEZI</name>
<keyword evidence="3" id="KW-1185">Reference proteome</keyword>
<feature type="signal peptide" evidence="1">
    <location>
        <begin position="1"/>
        <end position="18"/>
    </location>
</feature>
<accession>A0A9P4TT39</accession>
<dbReference type="Proteomes" id="UP000800235">
    <property type="component" value="Unassembled WGS sequence"/>
</dbReference>
<protein>
    <submittedName>
        <fullName evidence="2">Uncharacterized protein</fullName>
    </submittedName>
</protein>